<name>A0A5N7D7K4_9EURO</name>
<accession>A0A5N6I0Y0</accession>
<dbReference type="AlphaFoldDB" id="A0A5N7D7K4"/>
<dbReference type="RefSeq" id="XP_031939504.1">
    <property type="nucleotide sequence ID" value="XM_032079218.1"/>
</dbReference>
<protein>
    <submittedName>
        <fullName evidence="1">Uncharacterized protein</fullName>
    </submittedName>
</protein>
<dbReference type="Proteomes" id="UP000325579">
    <property type="component" value="Unassembled WGS sequence"/>
</dbReference>
<evidence type="ECO:0000313" key="2">
    <source>
        <dbReference type="Proteomes" id="UP000325579"/>
    </source>
</evidence>
<dbReference type="GeneID" id="43663909"/>
<organism evidence="1 2">
    <name type="scientific">Aspergillus pseudonomiae</name>
    <dbReference type="NCBI Taxonomy" id="1506151"/>
    <lineage>
        <taxon>Eukaryota</taxon>
        <taxon>Fungi</taxon>
        <taxon>Dikarya</taxon>
        <taxon>Ascomycota</taxon>
        <taxon>Pezizomycotina</taxon>
        <taxon>Eurotiomycetes</taxon>
        <taxon>Eurotiomycetidae</taxon>
        <taxon>Eurotiales</taxon>
        <taxon>Aspergillaceae</taxon>
        <taxon>Aspergillus</taxon>
        <taxon>Aspergillus subgen. Circumdati</taxon>
    </lineage>
</organism>
<dbReference type="EMBL" id="ML736791">
    <property type="protein sequence ID" value="KAE8402185.1"/>
    <property type="molecule type" value="Genomic_DNA"/>
</dbReference>
<sequence length="105" mass="11630">MSPAGGSSFSLFFSCLPFHQPFLCVLSIVTLDCCFCAFISIAFALPLRHVGLLRSPVTRFVYSFRVPSYHISRSACFTGPLVLNRTFYNPPLPFPSAQNHSSALH</sequence>
<dbReference type="OrthoDB" id="10608207at2759"/>
<reference evidence="1 2" key="1">
    <citation type="submission" date="2019-04" db="EMBL/GenBank/DDBJ databases">
        <authorList>
            <consortium name="DOE Joint Genome Institute"/>
            <person name="Mondo S."/>
            <person name="Kjaerbolling I."/>
            <person name="Vesth T."/>
            <person name="Frisvad J.C."/>
            <person name="Nybo J.L."/>
            <person name="Theobald S."/>
            <person name="Kildgaard S."/>
            <person name="Isbrandt T."/>
            <person name="Kuo A."/>
            <person name="Sato A."/>
            <person name="Lyhne E.K."/>
            <person name="Kogle M.E."/>
            <person name="Wiebenga A."/>
            <person name="Kun R.S."/>
            <person name="Lubbers R.J."/>
            <person name="Makela M.R."/>
            <person name="Barry K."/>
            <person name="Chovatia M."/>
            <person name="Clum A."/>
            <person name="Daum C."/>
            <person name="Haridas S."/>
            <person name="He G."/>
            <person name="LaButti K."/>
            <person name="Lipzen A."/>
            <person name="Riley R."/>
            <person name="Salamov A."/>
            <person name="Simmons B.A."/>
            <person name="Magnuson J.K."/>
            <person name="Henrissat B."/>
            <person name="Mortensen U.H."/>
            <person name="Larsen T.O."/>
            <person name="Devries R.P."/>
            <person name="Grigoriev I.V."/>
            <person name="Machida M."/>
            <person name="Baker S.E."/>
            <person name="Andersen M.R."/>
            <person name="Cantor M.N."/>
            <person name="Hua S.X."/>
        </authorList>
    </citation>
    <scope>NUCLEOTIDE SEQUENCE [LARGE SCALE GENOMIC DNA]</scope>
    <source>
        <strain evidence="1 2">CBS 119388</strain>
    </source>
</reference>
<keyword evidence="2" id="KW-1185">Reference proteome</keyword>
<accession>A0A5N7D7K4</accession>
<proteinExistence type="predicted"/>
<evidence type="ECO:0000313" key="1">
    <source>
        <dbReference type="EMBL" id="KAE8402185.1"/>
    </source>
</evidence>
<gene>
    <name evidence="1" type="ORF">BDV37DRAFT_163975</name>
</gene>